<comment type="caution">
    <text evidence="2">The sequence shown here is derived from an EMBL/GenBank/DDBJ whole genome shotgun (WGS) entry which is preliminary data.</text>
</comment>
<sequence>MVRKTDDIQQLKILLEIQFKSIEKQLKEYDRNILKILRKLNTQKKYSNMNQYSEDVEIKVRSYMDGDMRV</sequence>
<dbReference type="EMBL" id="MEUN01000089">
    <property type="protein sequence ID" value="OGC44141.1"/>
    <property type="molecule type" value="Genomic_DNA"/>
</dbReference>
<feature type="coiled-coil region" evidence="1">
    <location>
        <begin position="12"/>
        <end position="39"/>
    </location>
</feature>
<evidence type="ECO:0000256" key="1">
    <source>
        <dbReference type="SAM" id="Coils"/>
    </source>
</evidence>
<keyword evidence="1" id="KW-0175">Coiled coil</keyword>
<gene>
    <name evidence="2" type="ORF">A2400_02550</name>
</gene>
<dbReference type="AlphaFoldDB" id="A0A1F4UGT0"/>
<organism evidence="2 3">
    <name type="scientific">candidate division WS6 bacterium RIFOXYB1_FULL_33_14</name>
    <dbReference type="NCBI Taxonomy" id="1817896"/>
    <lineage>
        <taxon>Bacteria</taxon>
        <taxon>Candidatus Dojkabacteria</taxon>
    </lineage>
</organism>
<dbReference type="Proteomes" id="UP000177434">
    <property type="component" value="Unassembled WGS sequence"/>
</dbReference>
<protein>
    <submittedName>
        <fullName evidence="2">Uncharacterized protein</fullName>
    </submittedName>
</protein>
<evidence type="ECO:0000313" key="3">
    <source>
        <dbReference type="Proteomes" id="UP000177434"/>
    </source>
</evidence>
<name>A0A1F4UGT0_9BACT</name>
<evidence type="ECO:0000313" key="2">
    <source>
        <dbReference type="EMBL" id="OGC44141.1"/>
    </source>
</evidence>
<proteinExistence type="predicted"/>
<accession>A0A1F4UGT0</accession>
<reference evidence="2 3" key="1">
    <citation type="journal article" date="2016" name="Nat. Commun.">
        <title>Thousands of microbial genomes shed light on interconnected biogeochemical processes in an aquifer system.</title>
        <authorList>
            <person name="Anantharaman K."/>
            <person name="Brown C.T."/>
            <person name="Hug L.A."/>
            <person name="Sharon I."/>
            <person name="Castelle C.J."/>
            <person name="Probst A.J."/>
            <person name="Thomas B.C."/>
            <person name="Singh A."/>
            <person name="Wilkins M.J."/>
            <person name="Karaoz U."/>
            <person name="Brodie E.L."/>
            <person name="Williams K.H."/>
            <person name="Hubbard S.S."/>
            <person name="Banfield J.F."/>
        </authorList>
    </citation>
    <scope>NUCLEOTIDE SEQUENCE [LARGE SCALE GENOMIC DNA]</scope>
</reference>